<keyword evidence="2" id="KW-1185">Reference proteome</keyword>
<dbReference type="AlphaFoldDB" id="A0A1M5WPW2"/>
<dbReference type="STRING" id="1121409.SAMN02745124_02444"/>
<name>A0A1M5WPW2_9BACT</name>
<dbReference type="EMBL" id="FQXS01000014">
    <property type="protein sequence ID" value="SHH89645.1"/>
    <property type="molecule type" value="Genomic_DNA"/>
</dbReference>
<dbReference type="RefSeq" id="WP_073376403.1">
    <property type="nucleotide sequence ID" value="NZ_FQXS01000014.1"/>
</dbReference>
<dbReference type="Proteomes" id="UP000184139">
    <property type="component" value="Unassembled WGS sequence"/>
</dbReference>
<accession>A0A1M5WPW2</accession>
<protein>
    <submittedName>
        <fullName evidence="1">Cell filamentation protein</fullName>
    </submittedName>
</protein>
<dbReference type="SUPFAM" id="SSF140931">
    <property type="entry name" value="Fic-like"/>
    <property type="match status" value="1"/>
</dbReference>
<dbReference type="OrthoDB" id="9813719at2"/>
<proteinExistence type="predicted"/>
<evidence type="ECO:0000313" key="2">
    <source>
        <dbReference type="Proteomes" id="UP000184139"/>
    </source>
</evidence>
<evidence type="ECO:0000313" key="1">
    <source>
        <dbReference type="EMBL" id="SHH89645.1"/>
    </source>
</evidence>
<dbReference type="InterPro" id="IPR036597">
    <property type="entry name" value="Fido-like_dom_sf"/>
</dbReference>
<dbReference type="Gene3D" id="1.10.3290.10">
    <property type="entry name" value="Fido-like domain"/>
    <property type="match status" value="1"/>
</dbReference>
<reference evidence="1 2" key="1">
    <citation type="submission" date="2016-11" db="EMBL/GenBank/DDBJ databases">
        <authorList>
            <person name="Jaros S."/>
            <person name="Januszkiewicz K."/>
            <person name="Wedrychowicz H."/>
        </authorList>
    </citation>
    <scope>NUCLEOTIDE SEQUENCE [LARGE SCALE GENOMIC DNA]</scope>
    <source>
        <strain evidence="1 2">DSM 9705</strain>
    </source>
</reference>
<sequence>MDEVEAREQFGALGHFLEVYDRDHRFNAQDICRMHEIWLGPVYEWAGNYRQVNIMKGGFPFAMARQVLALICSGSGRTVRQA</sequence>
<gene>
    <name evidence="1" type="ORF">SAMN02745124_02444</name>
</gene>
<organism evidence="1 2">
    <name type="scientific">Desulfofustis glycolicus DSM 9705</name>
    <dbReference type="NCBI Taxonomy" id="1121409"/>
    <lineage>
        <taxon>Bacteria</taxon>
        <taxon>Pseudomonadati</taxon>
        <taxon>Thermodesulfobacteriota</taxon>
        <taxon>Desulfobulbia</taxon>
        <taxon>Desulfobulbales</taxon>
        <taxon>Desulfocapsaceae</taxon>
        <taxon>Desulfofustis</taxon>
    </lineage>
</organism>